<evidence type="ECO:0000256" key="2">
    <source>
        <dbReference type="ARBA" id="ARBA00022737"/>
    </source>
</evidence>
<comment type="subunit">
    <text evidence="5">Composed of a catalytic subunit (A) and a regulatory subunit (B).</text>
</comment>
<evidence type="ECO:0000313" key="10">
    <source>
        <dbReference type="EMBL" id="TBU01800.1"/>
    </source>
</evidence>
<dbReference type="PROSITE" id="PS50222">
    <property type="entry name" value="EF_HAND_2"/>
    <property type="match status" value="1"/>
</dbReference>
<keyword evidence="3" id="KW-0106">Calcium</keyword>
<dbReference type="EMBL" id="PITJ01000625">
    <property type="protein sequence ID" value="TBU01800.1"/>
    <property type="molecule type" value="Genomic_DNA"/>
</dbReference>
<gene>
    <name evidence="10" type="ORF">CWI37_0625p0030</name>
    <name evidence="11" type="ORF">CWI38_0706p0020</name>
</gene>
<dbReference type="PROSITE" id="PS00018">
    <property type="entry name" value="EF_HAND_1"/>
    <property type="match status" value="1"/>
</dbReference>
<comment type="caution">
    <text evidence="11">The sequence shown here is derived from an EMBL/GenBank/DDBJ whole genome shotgun (WGS) entry which is preliminary data.</text>
</comment>
<dbReference type="PANTHER" id="PTHR45942">
    <property type="entry name" value="PROTEIN PHOSPATASE 3 REGULATORY SUBUNIT B ALPHA ISOFORM TYPE 1"/>
    <property type="match status" value="1"/>
</dbReference>
<dbReference type="VEuPathDB" id="MicrosporidiaDB:CWI38_0706p0020"/>
<dbReference type="OrthoDB" id="191686at2759"/>
<evidence type="ECO:0000256" key="3">
    <source>
        <dbReference type="ARBA" id="ARBA00022837"/>
    </source>
</evidence>
<dbReference type="Gene3D" id="1.10.238.10">
    <property type="entry name" value="EF-hand"/>
    <property type="match status" value="1"/>
</dbReference>
<accession>A0A4Q9LV59</accession>
<evidence type="ECO:0000256" key="8">
    <source>
        <dbReference type="ARBA" id="ARBA00032848"/>
    </source>
</evidence>
<feature type="domain" description="EF-hand" evidence="9">
    <location>
        <begin position="68"/>
        <end position="103"/>
    </location>
</feature>
<sequence>MDFTSELIFQIESILKEGKSVKPRDLTKIKAITDNPISKLLISLYTKDGELNFAGMVSELQNFVSKSPLDSKLFLIFRIYDTDKDGKISKKDLTTMLKILSNDNIEENKINDIVEKTFKFEVNDSEFIEFQEFCKIIKSRNNNLHLFFRCN</sequence>
<dbReference type="Proteomes" id="UP000292282">
    <property type="component" value="Unassembled WGS sequence"/>
</dbReference>
<dbReference type="Pfam" id="PF13499">
    <property type="entry name" value="EF-hand_7"/>
    <property type="match status" value="1"/>
</dbReference>
<comment type="similarity">
    <text evidence="4">Belongs to the calcineurin regulatory subunit family.</text>
</comment>
<dbReference type="Proteomes" id="UP000292362">
    <property type="component" value="Unassembled WGS sequence"/>
</dbReference>
<evidence type="ECO:0000256" key="6">
    <source>
        <dbReference type="ARBA" id="ARBA00023832"/>
    </source>
</evidence>
<dbReference type="GO" id="GO:0005509">
    <property type="term" value="F:calcium ion binding"/>
    <property type="evidence" value="ECO:0007669"/>
    <property type="project" value="InterPro"/>
</dbReference>
<evidence type="ECO:0000256" key="4">
    <source>
        <dbReference type="ARBA" id="ARBA00023774"/>
    </source>
</evidence>
<evidence type="ECO:0000256" key="1">
    <source>
        <dbReference type="ARBA" id="ARBA00022723"/>
    </source>
</evidence>
<dbReference type="STRING" id="1176355.A0A4Q9LV59"/>
<dbReference type="InterPro" id="IPR011992">
    <property type="entry name" value="EF-hand-dom_pair"/>
</dbReference>
<dbReference type="EMBL" id="PITK01000706">
    <property type="protein sequence ID" value="TBU12573.1"/>
    <property type="molecule type" value="Genomic_DNA"/>
</dbReference>
<organism evidence="11 12">
    <name type="scientific">Hamiltosporidium tvaerminnensis</name>
    <dbReference type="NCBI Taxonomy" id="1176355"/>
    <lineage>
        <taxon>Eukaryota</taxon>
        <taxon>Fungi</taxon>
        <taxon>Fungi incertae sedis</taxon>
        <taxon>Microsporidia</taxon>
        <taxon>Dubosqiidae</taxon>
        <taxon>Hamiltosporidium</taxon>
    </lineage>
</organism>
<evidence type="ECO:0000313" key="13">
    <source>
        <dbReference type="Proteomes" id="UP000292362"/>
    </source>
</evidence>
<dbReference type="InterPro" id="IPR018247">
    <property type="entry name" value="EF_Hand_1_Ca_BS"/>
</dbReference>
<reference evidence="12 13" key="1">
    <citation type="submission" date="2017-12" db="EMBL/GenBank/DDBJ databases">
        <authorList>
            <person name="Pombert J.-F."/>
            <person name="Haag K.L."/>
            <person name="Ebert D."/>
        </authorList>
    </citation>
    <scope>NUCLEOTIDE SEQUENCE [LARGE SCALE GENOMIC DNA]</scope>
    <source>
        <strain evidence="10">FI-OER-3-3</strain>
        <strain evidence="11">IL-G-3</strain>
    </source>
</reference>
<keyword evidence="1" id="KW-0479">Metal-binding</keyword>
<dbReference type="SMART" id="SM00054">
    <property type="entry name" value="EFh"/>
    <property type="match status" value="2"/>
</dbReference>
<dbReference type="VEuPathDB" id="MicrosporidiaDB:CWI37_0625p0030"/>
<protein>
    <recommendedName>
        <fullName evidence="6">Calcineurin subunit B</fullName>
    </recommendedName>
    <alternativeName>
        <fullName evidence="7">Calcineurin regulatory subunit</fullName>
    </alternativeName>
    <alternativeName>
        <fullName evidence="8">Protein phosphatase 2B regulatory subunit</fullName>
    </alternativeName>
</protein>
<keyword evidence="2" id="KW-0677">Repeat</keyword>
<evidence type="ECO:0000256" key="7">
    <source>
        <dbReference type="ARBA" id="ARBA00031295"/>
    </source>
</evidence>
<dbReference type="InterPro" id="IPR002048">
    <property type="entry name" value="EF_hand_dom"/>
</dbReference>
<evidence type="ECO:0000259" key="9">
    <source>
        <dbReference type="PROSITE" id="PS50222"/>
    </source>
</evidence>
<keyword evidence="12" id="KW-1185">Reference proteome</keyword>
<dbReference type="CDD" id="cd00051">
    <property type="entry name" value="EFh"/>
    <property type="match status" value="1"/>
</dbReference>
<evidence type="ECO:0000256" key="5">
    <source>
        <dbReference type="ARBA" id="ARBA00023792"/>
    </source>
</evidence>
<proteinExistence type="inferred from homology"/>
<name>A0A4Q9LV59_9MICR</name>
<evidence type="ECO:0000313" key="12">
    <source>
        <dbReference type="Proteomes" id="UP000292282"/>
    </source>
</evidence>
<evidence type="ECO:0000313" key="11">
    <source>
        <dbReference type="EMBL" id="TBU12573.1"/>
    </source>
</evidence>
<dbReference type="SUPFAM" id="SSF47473">
    <property type="entry name" value="EF-hand"/>
    <property type="match status" value="1"/>
</dbReference>
<dbReference type="AlphaFoldDB" id="A0A4Q9LV59"/>